<name>A0A3N4IGL5_ASCIM</name>
<dbReference type="SMART" id="SM00670">
    <property type="entry name" value="PINc"/>
    <property type="match status" value="1"/>
</dbReference>
<dbReference type="Pfam" id="PF13638">
    <property type="entry name" value="PIN_4"/>
    <property type="match status" value="1"/>
</dbReference>
<dbReference type="CDD" id="cd18727">
    <property type="entry name" value="PIN_Swt1-like"/>
    <property type="match status" value="1"/>
</dbReference>
<dbReference type="GO" id="GO:0005634">
    <property type="term" value="C:nucleus"/>
    <property type="evidence" value="ECO:0007669"/>
    <property type="project" value="TreeGrafter"/>
</dbReference>
<feature type="compositionally biased region" description="Low complexity" evidence="1">
    <location>
        <begin position="33"/>
        <end position="50"/>
    </location>
</feature>
<dbReference type="InterPro" id="IPR052626">
    <property type="entry name" value="SWT1_Regulator"/>
</dbReference>
<feature type="domain" description="PIN" evidence="2">
    <location>
        <begin position="187"/>
        <end position="327"/>
    </location>
</feature>
<evidence type="ECO:0000256" key="1">
    <source>
        <dbReference type="SAM" id="MobiDB-lite"/>
    </source>
</evidence>
<feature type="region of interest" description="Disordered" evidence="1">
    <location>
        <begin position="232"/>
        <end position="255"/>
    </location>
</feature>
<dbReference type="GO" id="GO:0004540">
    <property type="term" value="F:RNA nuclease activity"/>
    <property type="evidence" value="ECO:0007669"/>
    <property type="project" value="UniProtKB-ARBA"/>
</dbReference>
<evidence type="ECO:0000313" key="3">
    <source>
        <dbReference type="EMBL" id="RPA80804.1"/>
    </source>
</evidence>
<dbReference type="OrthoDB" id="2017974at2759"/>
<dbReference type="PANTHER" id="PTHR16161:SF0">
    <property type="entry name" value="TRANSCRIPTIONAL PROTEIN SWT1"/>
    <property type="match status" value="1"/>
</dbReference>
<evidence type="ECO:0000313" key="4">
    <source>
        <dbReference type="Proteomes" id="UP000275078"/>
    </source>
</evidence>
<protein>
    <recommendedName>
        <fullName evidence="2">PIN domain-containing protein</fullName>
    </recommendedName>
</protein>
<dbReference type="Gene3D" id="3.40.50.1010">
    <property type="entry name" value="5'-nuclease"/>
    <property type="match status" value="1"/>
</dbReference>
<feature type="region of interest" description="Disordered" evidence="1">
    <location>
        <begin position="439"/>
        <end position="468"/>
    </location>
</feature>
<keyword evidence="4" id="KW-1185">Reference proteome</keyword>
<dbReference type="STRING" id="1160509.A0A3N4IGL5"/>
<dbReference type="PANTHER" id="PTHR16161">
    <property type="entry name" value="TRANSCRIPTIONAL PROTEIN SWT1"/>
    <property type="match status" value="1"/>
</dbReference>
<proteinExistence type="predicted"/>
<accession>A0A3N4IGL5</accession>
<feature type="compositionally biased region" description="Low complexity" evidence="1">
    <location>
        <begin position="84"/>
        <end position="101"/>
    </location>
</feature>
<evidence type="ECO:0000259" key="2">
    <source>
        <dbReference type="SMART" id="SM00670"/>
    </source>
</evidence>
<dbReference type="InterPro" id="IPR002716">
    <property type="entry name" value="PIN_dom"/>
</dbReference>
<dbReference type="AlphaFoldDB" id="A0A3N4IGL5"/>
<dbReference type="EMBL" id="ML119684">
    <property type="protein sequence ID" value="RPA80804.1"/>
    <property type="molecule type" value="Genomic_DNA"/>
</dbReference>
<feature type="region of interest" description="Disordered" evidence="1">
    <location>
        <begin position="115"/>
        <end position="137"/>
    </location>
</feature>
<dbReference type="Proteomes" id="UP000275078">
    <property type="component" value="Unassembled WGS sequence"/>
</dbReference>
<dbReference type="SUPFAM" id="SSF88723">
    <property type="entry name" value="PIN domain-like"/>
    <property type="match status" value="1"/>
</dbReference>
<organism evidence="3 4">
    <name type="scientific">Ascobolus immersus RN42</name>
    <dbReference type="NCBI Taxonomy" id="1160509"/>
    <lineage>
        <taxon>Eukaryota</taxon>
        <taxon>Fungi</taxon>
        <taxon>Dikarya</taxon>
        <taxon>Ascomycota</taxon>
        <taxon>Pezizomycotina</taxon>
        <taxon>Pezizomycetes</taxon>
        <taxon>Pezizales</taxon>
        <taxon>Ascobolaceae</taxon>
        <taxon>Ascobolus</taxon>
    </lineage>
</organism>
<feature type="region of interest" description="Disordered" evidence="1">
    <location>
        <begin position="70"/>
        <end position="102"/>
    </location>
</feature>
<sequence length="468" mass="50568">MARFARTPKMFVREEDLMMDDDDLGTFTLPTPQEQENASAAANSVVQSNVPKFEDANRRAEDYWKQFHSKMTAANSRTDKAQQPATSRRQAAPSPSPRAASIVSDHSTKFGHAQLAPVPVAPTSVEKAAPAVRKDDDGDVVMEDIEDPATIQTVSDAVLVTRYRTRGNKDVQSVPTQPGGRIADPSCVFVLDTSFILTHQRLVAALAAKHDDYKVVIVFPWTTIQELDGISKGHNPDLDIPQSSSLGDSKHAPGKAKNLVPGLARKAIIWMHKRFEANDPAVWGQKKEECMEDLPVGDDSILDCARFFKEKEGHRTVLLSNDRNLSIKATVYGVKAISIIGSVGKTAEEIVDDLGLEVVKPTPVPSPVLASAPLIEISNGPERTNGTTGWGSAPNAYNSGGFQWSSFAEPAAKPAAASIAPSAWNSPVSSVEQPILSASAWHSPVQRNAQPSRTPAVEPPQKAQDIHQ</sequence>
<gene>
    <name evidence="3" type="ORF">BJ508DRAFT_122622</name>
</gene>
<reference evidence="3 4" key="1">
    <citation type="journal article" date="2018" name="Nat. Ecol. Evol.">
        <title>Pezizomycetes genomes reveal the molecular basis of ectomycorrhizal truffle lifestyle.</title>
        <authorList>
            <person name="Murat C."/>
            <person name="Payen T."/>
            <person name="Noel B."/>
            <person name="Kuo A."/>
            <person name="Morin E."/>
            <person name="Chen J."/>
            <person name="Kohler A."/>
            <person name="Krizsan K."/>
            <person name="Balestrini R."/>
            <person name="Da Silva C."/>
            <person name="Montanini B."/>
            <person name="Hainaut M."/>
            <person name="Levati E."/>
            <person name="Barry K.W."/>
            <person name="Belfiori B."/>
            <person name="Cichocki N."/>
            <person name="Clum A."/>
            <person name="Dockter R.B."/>
            <person name="Fauchery L."/>
            <person name="Guy J."/>
            <person name="Iotti M."/>
            <person name="Le Tacon F."/>
            <person name="Lindquist E.A."/>
            <person name="Lipzen A."/>
            <person name="Malagnac F."/>
            <person name="Mello A."/>
            <person name="Molinier V."/>
            <person name="Miyauchi S."/>
            <person name="Poulain J."/>
            <person name="Riccioni C."/>
            <person name="Rubini A."/>
            <person name="Sitrit Y."/>
            <person name="Splivallo R."/>
            <person name="Traeger S."/>
            <person name="Wang M."/>
            <person name="Zifcakova L."/>
            <person name="Wipf D."/>
            <person name="Zambonelli A."/>
            <person name="Paolocci F."/>
            <person name="Nowrousian M."/>
            <person name="Ottonello S."/>
            <person name="Baldrian P."/>
            <person name="Spatafora J.W."/>
            <person name="Henrissat B."/>
            <person name="Nagy L.G."/>
            <person name="Aury J.M."/>
            <person name="Wincker P."/>
            <person name="Grigoriev I.V."/>
            <person name="Bonfante P."/>
            <person name="Martin F.M."/>
        </authorList>
    </citation>
    <scope>NUCLEOTIDE SEQUENCE [LARGE SCALE GENOMIC DNA]</scope>
    <source>
        <strain evidence="3 4">RN42</strain>
    </source>
</reference>
<dbReference type="InterPro" id="IPR029060">
    <property type="entry name" value="PIN-like_dom_sf"/>
</dbReference>
<feature type="region of interest" description="Disordered" evidence="1">
    <location>
        <begin position="23"/>
        <end position="57"/>
    </location>
</feature>